<dbReference type="PANTHER" id="PTHR33875">
    <property type="entry name" value="OS09G0542200 PROTEIN"/>
    <property type="match status" value="1"/>
</dbReference>
<evidence type="ECO:0000313" key="2">
    <source>
        <dbReference type="Proteomes" id="UP000245942"/>
    </source>
</evidence>
<organism evidence="1 2">
    <name type="scientific">Pseudomicrostroma glucosiphilum</name>
    <dbReference type="NCBI Taxonomy" id="1684307"/>
    <lineage>
        <taxon>Eukaryota</taxon>
        <taxon>Fungi</taxon>
        <taxon>Dikarya</taxon>
        <taxon>Basidiomycota</taxon>
        <taxon>Ustilaginomycotina</taxon>
        <taxon>Exobasidiomycetes</taxon>
        <taxon>Microstromatales</taxon>
        <taxon>Microstromatales incertae sedis</taxon>
        <taxon>Pseudomicrostroma</taxon>
    </lineage>
</organism>
<dbReference type="RefSeq" id="XP_025345128.1">
    <property type="nucleotide sequence ID" value="XM_025490748.1"/>
</dbReference>
<reference evidence="1 2" key="1">
    <citation type="journal article" date="2018" name="Mol. Biol. Evol.">
        <title>Broad Genomic Sampling Reveals a Smut Pathogenic Ancestry of the Fungal Clade Ustilaginomycotina.</title>
        <authorList>
            <person name="Kijpornyongpan T."/>
            <person name="Mondo S.J."/>
            <person name="Barry K."/>
            <person name="Sandor L."/>
            <person name="Lee J."/>
            <person name="Lipzen A."/>
            <person name="Pangilinan J."/>
            <person name="LaButti K."/>
            <person name="Hainaut M."/>
            <person name="Henrissat B."/>
            <person name="Grigoriev I.V."/>
            <person name="Spatafora J.W."/>
            <person name="Aime M.C."/>
        </authorList>
    </citation>
    <scope>NUCLEOTIDE SEQUENCE [LARGE SCALE GENOMIC DNA]</scope>
    <source>
        <strain evidence="1 2">MCA 4718</strain>
    </source>
</reference>
<dbReference type="Proteomes" id="UP000245942">
    <property type="component" value="Unassembled WGS sequence"/>
</dbReference>
<gene>
    <name evidence="1" type="ORF">BCV69DRAFT_264221</name>
</gene>
<sequence length="246" mass="26762">MALPPSLKPLAIGDTFAPHTLELYVDYLCPFSAKQLIGAHHHLLPLIFGEEAPYKGQVRIVVRPYPQPWHGTSTLLNEAALASAKIARKEQELIADPKTNSFWIFSQTLMAKQEAYFDEKSRTRNPDQIRAELANMAIEVLGEAPKKSRSTPLVNLPPGQPLGGTVRNLLKVGEGNAGSAVIPDLKYCVKFGRQNSIHVTPTAVWNGLVEGSVSSSFQAKDWKEFLEKNVGPPASAVAAPTTSNGQ</sequence>
<evidence type="ECO:0008006" key="3">
    <source>
        <dbReference type="Google" id="ProtNLM"/>
    </source>
</evidence>
<dbReference type="EMBL" id="KZ819339">
    <property type="protein sequence ID" value="PWN17968.1"/>
    <property type="molecule type" value="Genomic_DNA"/>
</dbReference>
<evidence type="ECO:0000313" key="1">
    <source>
        <dbReference type="EMBL" id="PWN17968.1"/>
    </source>
</evidence>
<proteinExistence type="predicted"/>
<dbReference type="OrthoDB" id="37297at2759"/>
<dbReference type="STRING" id="1684307.A0A316TZ67"/>
<dbReference type="GeneID" id="37012482"/>
<keyword evidence="2" id="KW-1185">Reference proteome</keyword>
<dbReference type="PANTHER" id="PTHR33875:SF2">
    <property type="entry name" value="ACR183CP"/>
    <property type="match status" value="1"/>
</dbReference>
<accession>A0A316TZ67</accession>
<protein>
    <recommendedName>
        <fullName evidence="3">Thioredoxin-like fold domain-containing protein</fullName>
    </recommendedName>
</protein>
<dbReference type="InterPro" id="IPR036249">
    <property type="entry name" value="Thioredoxin-like_sf"/>
</dbReference>
<dbReference type="SUPFAM" id="SSF52833">
    <property type="entry name" value="Thioredoxin-like"/>
    <property type="match status" value="1"/>
</dbReference>
<dbReference type="Gene3D" id="3.40.30.10">
    <property type="entry name" value="Glutaredoxin"/>
    <property type="match status" value="1"/>
</dbReference>
<name>A0A316TZ67_9BASI</name>
<dbReference type="AlphaFoldDB" id="A0A316TZ67"/>